<dbReference type="Proteomes" id="UP000002051">
    <property type="component" value="Chromosome 4"/>
</dbReference>
<name>A0A072UU29_MEDTR</name>
<protein>
    <submittedName>
        <fullName evidence="1 2">Uncharacterized protein</fullName>
    </submittedName>
</protein>
<organism evidence="1 3">
    <name type="scientific">Medicago truncatula</name>
    <name type="common">Barrel medic</name>
    <name type="synonym">Medicago tribuloides</name>
    <dbReference type="NCBI Taxonomy" id="3880"/>
    <lineage>
        <taxon>Eukaryota</taxon>
        <taxon>Viridiplantae</taxon>
        <taxon>Streptophyta</taxon>
        <taxon>Embryophyta</taxon>
        <taxon>Tracheophyta</taxon>
        <taxon>Spermatophyta</taxon>
        <taxon>Magnoliopsida</taxon>
        <taxon>eudicotyledons</taxon>
        <taxon>Gunneridae</taxon>
        <taxon>Pentapetalae</taxon>
        <taxon>rosids</taxon>
        <taxon>fabids</taxon>
        <taxon>Fabales</taxon>
        <taxon>Fabaceae</taxon>
        <taxon>Papilionoideae</taxon>
        <taxon>50 kb inversion clade</taxon>
        <taxon>NPAAA clade</taxon>
        <taxon>Hologalegina</taxon>
        <taxon>IRL clade</taxon>
        <taxon>Trifolieae</taxon>
        <taxon>Medicago</taxon>
    </lineage>
</organism>
<dbReference type="HOGENOM" id="CLU_1463372_0_0_1"/>
<dbReference type="GO" id="GO:0008270">
    <property type="term" value="F:zinc ion binding"/>
    <property type="evidence" value="ECO:0007669"/>
    <property type="project" value="InterPro"/>
</dbReference>
<accession>A0A072UU29</accession>
<reference evidence="1 3" key="1">
    <citation type="journal article" date="2011" name="Nature">
        <title>The Medicago genome provides insight into the evolution of rhizobial symbioses.</title>
        <authorList>
            <person name="Young N.D."/>
            <person name="Debelle F."/>
            <person name="Oldroyd G.E."/>
            <person name="Geurts R."/>
            <person name="Cannon S.B."/>
            <person name="Udvardi M.K."/>
            <person name="Benedito V.A."/>
            <person name="Mayer K.F."/>
            <person name="Gouzy J."/>
            <person name="Schoof H."/>
            <person name="Van de Peer Y."/>
            <person name="Proost S."/>
            <person name="Cook D.R."/>
            <person name="Meyers B.C."/>
            <person name="Spannagl M."/>
            <person name="Cheung F."/>
            <person name="De Mita S."/>
            <person name="Krishnakumar V."/>
            <person name="Gundlach H."/>
            <person name="Zhou S."/>
            <person name="Mudge J."/>
            <person name="Bharti A.K."/>
            <person name="Murray J.D."/>
            <person name="Naoumkina M.A."/>
            <person name="Rosen B."/>
            <person name="Silverstein K.A."/>
            <person name="Tang H."/>
            <person name="Rombauts S."/>
            <person name="Zhao P.X."/>
            <person name="Zhou P."/>
            <person name="Barbe V."/>
            <person name="Bardou P."/>
            <person name="Bechner M."/>
            <person name="Bellec A."/>
            <person name="Berger A."/>
            <person name="Berges H."/>
            <person name="Bidwell S."/>
            <person name="Bisseling T."/>
            <person name="Choisne N."/>
            <person name="Couloux A."/>
            <person name="Denny R."/>
            <person name="Deshpande S."/>
            <person name="Dai X."/>
            <person name="Doyle J.J."/>
            <person name="Dudez A.M."/>
            <person name="Farmer A.D."/>
            <person name="Fouteau S."/>
            <person name="Franken C."/>
            <person name="Gibelin C."/>
            <person name="Gish J."/>
            <person name="Goldstein S."/>
            <person name="Gonzalez A.J."/>
            <person name="Green P.J."/>
            <person name="Hallab A."/>
            <person name="Hartog M."/>
            <person name="Hua A."/>
            <person name="Humphray S.J."/>
            <person name="Jeong D.H."/>
            <person name="Jing Y."/>
            <person name="Jocker A."/>
            <person name="Kenton S.M."/>
            <person name="Kim D.J."/>
            <person name="Klee K."/>
            <person name="Lai H."/>
            <person name="Lang C."/>
            <person name="Lin S."/>
            <person name="Macmil S.L."/>
            <person name="Magdelenat G."/>
            <person name="Matthews L."/>
            <person name="McCorrison J."/>
            <person name="Monaghan E.L."/>
            <person name="Mun J.H."/>
            <person name="Najar F.Z."/>
            <person name="Nicholson C."/>
            <person name="Noirot C."/>
            <person name="O'Bleness M."/>
            <person name="Paule C.R."/>
            <person name="Poulain J."/>
            <person name="Prion F."/>
            <person name="Qin B."/>
            <person name="Qu C."/>
            <person name="Retzel E.F."/>
            <person name="Riddle C."/>
            <person name="Sallet E."/>
            <person name="Samain S."/>
            <person name="Samson N."/>
            <person name="Sanders I."/>
            <person name="Saurat O."/>
            <person name="Scarpelli C."/>
            <person name="Schiex T."/>
            <person name="Segurens B."/>
            <person name="Severin A.J."/>
            <person name="Sherrier D.J."/>
            <person name="Shi R."/>
            <person name="Sims S."/>
            <person name="Singer S.R."/>
            <person name="Sinharoy S."/>
            <person name="Sterck L."/>
            <person name="Viollet A."/>
            <person name="Wang B.B."/>
            <person name="Wang K."/>
            <person name="Wang M."/>
            <person name="Wang X."/>
            <person name="Warfsmann J."/>
            <person name="Weissenbach J."/>
            <person name="White D.D."/>
            <person name="White J.D."/>
            <person name="Wiley G.B."/>
            <person name="Wincker P."/>
            <person name="Xing Y."/>
            <person name="Yang L."/>
            <person name="Yao Z."/>
            <person name="Ying F."/>
            <person name="Zhai J."/>
            <person name="Zhou L."/>
            <person name="Zuber A."/>
            <person name="Denarie J."/>
            <person name="Dixon R.A."/>
            <person name="May G.D."/>
            <person name="Schwartz D.C."/>
            <person name="Rogers J."/>
            <person name="Quetier F."/>
            <person name="Town C.D."/>
            <person name="Roe B.A."/>
        </authorList>
    </citation>
    <scope>NUCLEOTIDE SEQUENCE [LARGE SCALE GENOMIC DNA]</scope>
    <source>
        <strain evidence="1">A17</strain>
        <strain evidence="2 3">cv. Jemalong A17</strain>
    </source>
</reference>
<dbReference type="AlphaFoldDB" id="A0A072UU29"/>
<gene>
    <name evidence="1" type="ordered locus">MTR_4g035750</name>
</gene>
<reference evidence="1 3" key="2">
    <citation type="journal article" date="2014" name="BMC Genomics">
        <title>An improved genome release (version Mt4.0) for the model legume Medicago truncatula.</title>
        <authorList>
            <person name="Tang H."/>
            <person name="Krishnakumar V."/>
            <person name="Bidwell S."/>
            <person name="Rosen B."/>
            <person name="Chan A."/>
            <person name="Zhou S."/>
            <person name="Gentzbittel L."/>
            <person name="Childs K.L."/>
            <person name="Yandell M."/>
            <person name="Gundlach H."/>
            <person name="Mayer K.F."/>
            <person name="Schwartz D.C."/>
            <person name="Town C.D."/>
        </authorList>
    </citation>
    <scope>GENOME REANNOTATION</scope>
    <source>
        <strain evidence="1">A17</strain>
        <strain evidence="2 3">cv. Jemalong A17</strain>
    </source>
</reference>
<dbReference type="SUPFAM" id="SSF57756">
    <property type="entry name" value="Retrovirus zinc finger-like domains"/>
    <property type="match status" value="1"/>
</dbReference>
<evidence type="ECO:0000313" key="2">
    <source>
        <dbReference type="EnsemblPlants" id="KEH29350"/>
    </source>
</evidence>
<reference evidence="2" key="3">
    <citation type="submission" date="2015-04" db="UniProtKB">
        <authorList>
            <consortium name="EnsemblPlants"/>
        </authorList>
    </citation>
    <scope>IDENTIFICATION</scope>
    <source>
        <strain evidence="2">cv. Jemalong A17</strain>
    </source>
</reference>
<sequence>MEAMLIQQKCEKALKGEGWWNRRPSWSNLRSSTKSVMTWRILRSNLRMKIKLYSCCVLYRNLLNRSKIPCSMAKKALVTLEKVQAALRTRKLTKSKDLRIYENGEGLNVSRGNGGGRGNRRKSGNKSKSECFNCHKMGDFLKDCLEINGNSAQIVSKGYEDAGALMVWCFLLDEEGDASHLGIDA</sequence>
<evidence type="ECO:0000313" key="1">
    <source>
        <dbReference type="EMBL" id="KEH29350.1"/>
    </source>
</evidence>
<proteinExistence type="predicted"/>
<dbReference type="GO" id="GO:0003676">
    <property type="term" value="F:nucleic acid binding"/>
    <property type="evidence" value="ECO:0007669"/>
    <property type="project" value="InterPro"/>
</dbReference>
<dbReference type="EMBL" id="CM001220">
    <property type="protein sequence ID" value="KEH29350.1"/>
    <property type="molecule type" value="Genomic_DNA"/>
</dbReference>
<keyword evidence="3" id="KW-1185">Reference proteome</keyword>
<dbReference type="EnsemblPlants" id="KEH29350">
    <property type="protein sequence ID" value="KEH29350"/>
    <property type="gene ID" value="MTR_4g035750"/>
</dbReference>
<evidence type="ECO:0000313" key="3">
    <source>
        <dbReference type="Proteomes" id="UP000002051"/>
    </source>
</evidence>
<dbReference type="InterPro" id="IPR036875">
    <property type="entry name" value="Znf_CCHC_sf"/>
</dbReference>